<evidence type="ECO:0000256" key="1">
    <source>
        <dbReference type="SAM" id="MobiDB-lite"/>
    </source>
</evidence>
<accession>A0AAJ1W3L6</accession>
<evidence type="ECO:0000259" key="3">
    <source>
        <dbReference type="Pfam" id="PF16751"/>
    </source>
</evidence>
<feature type="region of interest" description="Disordered" evidence="1">
    <location>
        <begin position="189"/>
        <end position="346"/>
    </location>
</feature>
<comment type="caution">
    <text evidence="4">The sequence shown here is derived from an EMBL/GenBank/DDBJ whole genome shotgun (WGS) entry which is preliminary data.</text>
</comment>
<dbReference type="Gene3D" id="6.10.250.1300">
    <property type="match status" value="1"/>
</dbReference>
<dbReference type="EMBL" id="JAUFSA010000001">
    <property type="protein sequence ID" value="MDP7736756.1"/>
    <property type="molecule type" value="Genomic_DNA"/>
</dbReference>
<keyword evidence="2" id="KW-0812">Transmembrane</keyword>
<feature type="domain" description="Anti-sigma-D factor RsdA sigma factor binding region" evidence="3">
    <location>
        <begin position="13"/>
        <end position="60"/>
    </location>
</feature>
<feature type="compositionally biased region" description="Low complexity" evidence="1">
    <location>
        <begin position="260"/>
        <end position="324"/>
    </location>
</feature>
<proteinExistence type="predicted"/>
<sequence>MRSSDFGNDQPALDEVAGTDLLLDALAARTEVAFGDPAGFEDEALTALLGEWRDDLRWPPASALVSQDEAEDALRAGMMDGNRGRRGLAAVGSVAATLLLLSGFGAVVGDARPGDLLYGLHAMMFNEPRVSDDQIMLSAKADLAKVEQMIAQGQWDQAQTQLAEVSSTLQAVNDGGRRQGLLDEVNQLNTKVEKRDPNPMTRSASPPTTKLAVPSAPNSLTPQPLAPATEPPVEASTSPEVTEPVDSTTASPTPTPSTTPSPATTTPPSLSATPSTTKPKATTTTPAPATTTPTTTGKPKSSTSVTPNSPAAGATTPAPSTPSGELWDRTSGPATPRTPFPTSTRP</sequence>
<reference evidence="4" key="1">
    <citation type="submission" date="2023-06" db="EMBL/GenBank/DDBJ databases">
        <title>Identification of two novel mycobacterium reveal diversities and complexities of Mycobacterium gordonae clade.</title>
        <authorList>
            <person name="Matsumoto Y."/>
            <person name="Nakamura S."/>
            <person name="Motooka D."/>
            <person name="Fukushima K."/>
        </authorList>
    </citation>
    <scope>NUCLEOTIDE SEQUENCE</scope>
    <source>
        <strain evidence="4">TY812</strain>
    </source>
</reference>
<gene>
    <name evidence="4" type="ORF">QXL92_18605</name>
</gene>
<dbReference type="AlphaFoldDB" id="A0AAJ1W3L6"/>
<organism evidence="4 5">
    <name type="scientific">Mycobacterium paragordonae</name>
    <dbReference type="NCBI Taxonomy" id="1389713"/>
    <lineage>
        <taxon>Bacteria</taxon>
        <taxon>Bacillati</taxon>
        <taxon>Actinomycetota</taxon>
        <taxon>Actinomycetes</taxon>
        <taxon>Mycobacteriales</taxon>
        <taxon>Mycobacteriaceae</taxon>
        <taxon>Mycobacterium</taxon>
    </lineage>
</organism>
<dbReference type="InterPro" id="IPR031928">
    <property type="entry name" value="RsdA_SigD-bd"/>
</dbReference>
<dbReference type="Proteomes" id="UP001229081">
    <property type="component" value="Unassembled WGS sequence"/>
</dbReference>
<feature type="compositionally biased region" description="Low complexity" evidence="1">
    <location>
        <begin position="333"/>
        <end position="346"/>
    </location>
</feature>
<evidence type="ECO:0000313" key="5">
    <source>
        <dbReference type="Proteomes" id="UP001229081"/>
    </source>
</evidence>
<dbReference type="Pfam" id="PF16751">
    <property type="entry name" value="RsdA_SigD_bd"/>
    <property type="match status" value="1"/>
</dbReference>
<name>A0AAJ1W3L6_9MYCO</name>
<feature type="transmembrane region" description="Helical" evidence="2">
    <location>
        <begin position="88"/>
        <end position="108"/>
    </location>
</feature>
<evidence type="ECO:0000313" key="4">
    <source>
        <dbReference type="EMBL" id="MDP7736756.1"/>
    </source>
</evidence>
<evidence type="ECO:0000256" key="2">
    <source>
        <dbReference type="SAM" id="Phobius"/>
    </source>
</evidence>
<protein>
    <submittedName>
        <fullName evidence="4">Anti-sigma-D factor RsdA</fullName>
    </submittedName>
</protein>
<keyword evidence="2" id="KW-0472">Membrane</keyword>
<dbReference type="RefSeq" id="WP_162951396.1">
    <property type="nucleotide sequence ID" value="NZ_BLKX01000001.1"/>
</dbReference>
<keyword evidence="2" id="KW-1133">Transmembrane helix</keyword>